<gene>
    <name evidence="2" type="ORF">PJV88_04215</name>
</gene>
<feature type="transmembrane region" description="Helical" evidence="1">
    <location>
        <begin position="378"/>
        <end position="397"/>
    </location>
</feature>
<accession>A0AAW7Q2V3</accession>
<organism evidence="2 3">
    <name type="scientific">Aliarcobacter butzleri</name>
    <dbReference type="NCBI Taxonomy" id="28197"/>
    <lineage>
        <taxon>Bacteria</taxon>
        <taxon>Pseudomonadati</taxon>
        <taxon>Campylobacterota</taxon>
        <taxon>Epsilonproteobacteria</taxon>
        <taxon>Campylobacterales</taxon>
        <taxon>Arcobacteraceae</taxon>
        <taxon>Aliarcobacter</taxon>
    </lineage>
</organism>
<keyword evidence="1" id="KW-1133">Transmembrane helix</keyword>
<keyword evidence="1" id="KW-0812">Transmembrane</keyword>
<name>A0AAW7Q2V3_9BACT</name>
<protein>
    <recommendedName>
        <fullName evidence="4">Pentapeptide repeat-containing protein</fullName>
    </recommendedName>
</protein>
<evidence type="ECO:0000313" key="3">
    <source>
        <dbReference type="Proteomes" id="UP001170713"/>
    </source>
</evidence>
<feature type="transmembrane region" description="Helical" evidence="1">
    <location>
        <begin position="279"/>
        <end position="298"/>
    </location>
</feature>
<evidence type="ECO:0008006" key="4">
    <source>
        <dbReference type="Google" id="ProtNLM"/>
    </source>
</evidence>
<dbReference type="AlphaFoldDB" id="A0AAW7Q2V3"/>
<feature type="transmembrane region" description="Helical" evidence="1">
    <location>
        <begin position="304"/>
        <end position="323"/>
    </location>
</feature>
<dbReference type="Proteomes" id="UP001170713">
    <property type="component" value="Unassembled WGS sequence"/>
</dbReference>
<dbReference type="EMBL" id="JAQJJC010000004">
    <property type="protein sequence ID" value="MDN5113843.1"/>
    <property type="molecule type" value="Genomic_DNA"/>
</dbReference>
<keyword evidence="1" id="KW-0472">Membrane</keyword>
<comment type="caution">
    <text evidence="2">The sequence shown here is derived from an EMBL/GenBank/DDBJ whole genome shotgun (WGS) entry which is preliminary data.</text>
</comment>
<reference evidence="2" key="2">
    <citation type="submission" date="2023-01" db="EMBL/GenBank/DDBJ databases">
        <authorList>
            <person name="Uljanovas D."/>
        </authorList>
    </citation>
    <scope>NUCLEOTIDE SEQUENCE</scope>
    <source>
        <strain evidence="2">W48</strain>
    </source>
</reference>
<evidence type="ECO:0000256" key="1">
    <source>
        <dbReference type="SAM" id="Phobius"/>
    </source>
</evidence>
<proteinExistence type="predicted"/>
<evidence type="ECO:0000313" key="2">
    <source>
        <dbReference type="EMBL" id="MDN5113843.1"/>
    </source>
</evidence>
<reference evidence="2" key="1">
    <citation type="journal article" date="2023" name="Microorganisms">
        <title>Genomic Characterization of Arcobacter butzleri Strains Isolated from Various Sources in Lithuania.</title>
        <authorList>
            <person name="Uljanovas D."/>
            <person name="Golz G."/>
            <person name="Fleischmann S."/>
            <person name="Kudirkiene E."/>
            <person name="Kasetiene N."/>
            <person name="Grineviciene A."/>
            <person name="Tamuleviciene E."/>
            <person name="Aksomaitiene J."/>
            <person name="Alter T."/>
            <person name="Malakauskas M."/>
        </authorList>
    </citation>
    <scope>NUCLEOTIDE SEQUENCE</scope>
    <source>
        <strain evidence="2">W48</strain>
    </source>
</reference>
<sequence>MSKNICSVCNLEFEDEYFDKKQNKCILHCEKDDYTKDNKEIFAKFIKILVKKFKNTQDYKDGYLLELKNIVYPLHNFSNFEDVDIHFEQSKFLNDVILRSKDISFIQFFDCKFFSNFCTSGNLGNFDKELILRNCIFEVNNNAQTSFNLGNTNFQKFVDLRESKFHININLDDSSFEDNVFFNQCKFSYELNLEDTIFYEKADFFKINLEKGVSNRETARIIKDSFEKQNNIIEANKFYALEMKEREKELEEDIKKGKNIFEWLVFKIHGLSSNHSQDWTLALFWIINLTFFYSYLNIQPNDKILVFKIIFSCIAISVIACMTIKIPEENKERRWLTTIPVTIVCYVLYGYLVETDWSLAEFSKNLNPFSIMRGDEPITLGTLIFKIIIAYLIYQLIISIRQNTRRK</sequence>
<dbReference type="RefSeq" id="WP_301342699.1">
    <property type="nucleotide sequence ID" value="NZ_JAQJJC010000004.1"/>
</dbReference>